<accession>A0A0P6XV86</accession>
<reference evidence="1 2" key="1">
    <citation type="submission" date="2015-07" db="EMBL/GenBank/DDBJ databases">
        <title>Genome sequence of Levilinea saccharolytica DSM 16555.</title>
        <authorList>
            <person name="Hemp J."/>
            <person name="Ward L.M."/>
            <person name="Pace L.A."/>
            <person name="Fischer W.W."/>
        </authorList>
    </citation>
    <scope>NUCLEOTIDE SEQUENCE [LARGE SCALE GENOMIC DNA]</scope>
    <source>
        <strain evidence="1 2">KIBI-1</strain>
    </source>
</reference>
<evidence type="ECO:0000313" key="2">
    <source>
        <dbReference type="Proteomes" id="UP000050501"/>
    </source>
</evidence>
<gene>
    <name evidence="1" type="ORF">ADN01_11865</name>
</gene>
<evidence type="ECO:0000313" key="1">
    <source>
        <dbReference type="EMBL" id="KPL80509.1"/>
    </source>
</evidence>
<sequence length="299" mass="32975">MGLTALLSSLDPARGSSTAVVTPAEGPPMIGQMLYRLGGRSAHLSFLVPGNQPDSPALLPLLDYLTQQAGEWGAFNLHAEVEERNPLFEKLRRAGFVVYSWQHIWQLNPETLPDGQPALWRPAGAADEPAVRSLYQCLAPPLVQSAETLPNMRQSGWVYRQDGELLGYMEAVFGPRGVVLQPLIHPSTDRVEALMRALPLALPPLLGRSLYLVVRSYQSWLDPHLENLSARVGPRQALLVRHLAHMQRAGVPVTQSSLLPGMESARPKPTAPIVHPIVVQSRRSSSEKMETVDLWHRDA</sequence>
<name>A0A0P6XV86_9CHLR</name>
<dbReference type="STRING" id="229921.ADN01_11865"/>
<evidence type="ECO:0008006" key="3">
    <source>
        <dbReference type="Google" id="ProtNLM"/>
    </source>
</evidence>
<protein>
    <recommendedName>
        <fullName evidence="3">N-acetyltransferase domain-containing protein</fullName>
    </recommendedName>
</protein>
<dbReference type="Proteomes" id="UP000050501">
    <property type="component" value="Unassembled WGS sequence"/>
</dbReference>
<organism evidence="1 2">
    <name type="scientific">Levilinea saccharolytica</name>
    <dbReference type="NCBI Taxonomy" id="229921"/>
    <lineage>
        <taxon>Bacteria</taxon>
        <taxon>Bacillati</taxon>
        <taxon>Chloroflexota</taxon>
        <taxon>Anaerolineae</taxon>
        <taxon>Anaerolineales</taxon>
        <taxon>Anaerolineaceae</taxon>
        <taxon>Levilinea</taxon>
    </lineage>
</organism>
<keyword evidence="2" id="KW-1185">Reference proteome</keyword>
<comment type="caution">
    <text evidence="1">The sequence shown here is derived from an EMBL/GenBank/DDBJ whole genome shotgun (WGS) entry which is preliminary data.</text>
</comment>
<dbReference type="EMBL" id="LGCM01000040">
    <property type="protein sequence ID" value="KPL80509.1"/>
    <property type="molecule type" value="Genomic_DNA"/>
</dbReference>
<dbReference type="InterPro" id="IPR016181">
    <property type="entry name" value="Acyl_CoA_acyltransferase"/>
</dbReference>
<dbReference type="AlphaFoldDB" id="A0A0P6XV86"/>
<proteinExistence type="predicted"/>
<dbReference type="SUPFAM" id="SSF55729">
    <property type="entry name" value="Acyl-CoA N-acyltransferases (Nat)"/>
    <property type="match status" value="1"/>
</dbReference>